<reference evidence="2 3" key="1">
    <citation type="submission" date="2021-06" db="EMBL/GenBank/DDBJ databases">
        <authorList>
            <person name="Kallberg Y."/>
            <person name="Tangrot J."/>
            <person name="Rosling A."/>
        </authorList>
    </citation>
    <scope>NUCLEOTIDE SEQUENCE [LARGE SCALE GENOMIC DNA]</scope>
    <source>
        <strain evidence="2 3">120-4 pot B 10/14</strain>
    </source>
</reference>
<protein>
    <submittedName>
        <fullName evidence="2">28230_t:CDS:1</fullName>
    </submittedName>
</protein>
<accession>A0ABN7UTU3</accession>
<organism evidence="2 3">
    <name type="scientific">Gigaspora margarita</name>
    <dbReference type="NCBI Taxonomy" id="4874"/>
    <lineage>
        <taxon>Eukaryota</taxon>
        <taxon>Fungi</taxon>
        <taxon>Fungi incertae sedis</taxon>
        <taxon>Mucoromycota</taxon>
        <taxon>Glomeromycotina</taxon>
        <taxon>Glomeromycetes</taxon>
        <taxon>Diversisporales</taxon>
        <taxon>Gigasporaceae</taxon>
        <taxon>Gigaspora</taxon>
    </lineage>
</organism>
<sequence length="256" mass="29244">MDLEDHHIDQETKKIRLVDDISTHTQSPTATSTTSTKNLAKQGISLDTPTKDLHMTSELQIKTTDPIFSGPEPALMKFFQNNPYIDHLSINSHDDPRIMELIMAPMPITSTATPDLTQSLIRKDIDNPSTLQLDTPDGMLLNTISDKVSDATPISDSQARTRPTYKLTRENIFDNELWNIDHILEILSAEEKLANFKHMPTEGEGMLELPITDYEKVVPTINLLREKYDFQNIPPFLLQLDDRPKPQWDLYDYNDI</sequence>
<dbReference type="Proteomes" id="UP000789901">
    <property type="component" value="Unassembled WGS sequence"/>
</dbReference>
<evidence type="ECO:0000256" key="1">
    <source>
        <dbReference type="SAM" id="MobiDB-lite"/>
    </source>
</evidence>
<feature type="compositionally biased region" description="Low complexity" evidence="1">
    <location>
        <begin position="23"/>
        <end position="36"/>
    </location>
</feature>
<feature type="region of interest" description="Disordered" evidence="1">
    <location>
        <begin position="19"/>
        <end position="48"/>
    </location>
</feature>
<name>A0ABN7UTU3_GIGMA</name>
<evidence type="ECO:0000313" key="3">
    <source>
        <dbReference type="Proteomes" id="UP000789901"/>
    </source>
</evidence>
<keyword evidence="3" id="KW-1185">Reference proteome</keyword>
<gene>
    <name evidence="2" type="ORF">GMARGA_LOCUS10501</name>
</gene>
<proteinExistence type="predicted"/>
<dbReference type="EMBL" id="CAJVQB010005889">
    <property type="protein sequence ID" value="CAG8672446.1"/>
    <property type="molecule type" value="Genomic_DNA"/>
</dbReference>
<comment type="caution">
    <text evidence="2">The sequence shown here is derived from an EMBL/GenBank/DDBJ whole genome shotgun (WGS) entry which is preliminary data.</text>
</comment>
<evidence type="ECO:0000313" key="2">
    <source>
        <dbReference type="EMBL" id="CAG8672446.1"/>
    </source>
</evidence>